<keyword evidence="2 5" id="KW-0645">Protease</keyword>
<accession>A0A7V5NYX7</accession>
<comment type="caution">
    <text evidence="8">The sequence shown here is derived from an EMBL/GenBank/DDBJ whole genome shotgun (WGS) entry which is preliminary data.</text>
</comment>
<dbReference type="AlphaFoldDB" id="A0A7V5NYX7"/>
<dbReference type="InterPro" id="IPR036034">
    <property type="entry name" value="PDZ_sf"/>
</dbReference>
<dbReference type="Pfam" id="PF17820">
    <property type="entry name" value="PDZ_6"/>
    <property type="match status" value="1"/>
</dbReference>
<dbReference type="GO" id="GO:0006508">
    <property type="term" value="P:proteolysis"/>
    <property type="evidence" value="ECO:0007669"/>
    <property type="project" value="UniProtKB-KW"/>
</dbReference>
<dbReference type="PANTHER" id="PTHR32060">
    <property type="entry name" value="TAIL-SPECIFIC PROTEASE"/>
    <property type="match status" value="1"/>
</dbReference>
<evidence type="ECO:0000256" key="2">
    <source>
        <dbReference type="ARBA" id="ARBA00022670"/>
    </source>
</evidence>
<dbReference type="NCBIfam" id="TIGR00225">
    <property type="entry name" value="prc"/>
    <property type="match status" value="1"/>
</dbReference>
<dbReference type="GO" id="GO:0004175">
    <property type="term" value="F:endopeptidase activity"/>
    <property type="evidence" value="ECO:0007669"/>
    <property type="project" value="TreeGrafter"/>
</dbReference>
<organism evidence="8">
    <name type="scientific">Thermodesulfatator atlanticus</name>
    <dbReference type="NCBI Taxonomy" id="501497"/>
    <lineage>
        <taxon>Bacteria</taxon>
        <taxon>Pseudomonadati</taxon>
        <taxon>Thermodesulfobacteriota</taxon>
        <taxon>Thermodesulfobacteria</taxon>
        <taxon>Thermodesulfobacteriales</taxon>
        <taxon>Thermodesulfatatoraceae</taxon>
        <taxon>Thermodesulfatator</taxon>
    </lineage>
</organism>
<evidence type="ECO:0000256" key="6">
    <source>
        <dbReference type="SAM" id="MobiDB-lite"/>
    </source>
</evidence>
<dbReference type="EMBL" id="DROK01000064">
    <property type="protein sequence ID" value="HHI96651.1"/>
    <property type="molecule type" value="Genomic_DNA"/>
</dbReference>
<dbReference type="InterPro" id="IPR005151">
    <property type="entry name" value="Tail-specific_protease"/>
</dbReference>
<dbReference type="GO" id="GO:0030288">
    <property type="term" value="C:outer membrane-bounded periplasmic space"/>
    <property type="evidence" value="ECO:0007669"/>
    <property type="project" value="TreeGrafter"/>
</dbReference>
<dbReference type="SUPFAM" id="SSF50156">
    <property type="entry name" value="PDZ domain-like"/>
    <property type="match status" value="1"/>
</dbReference>
<dbReference type="SMART" id="SM00228">
    <property type="entry name" value="PDZ"/>
    <property type="match status" value="1"/>
</dbReference>
<dbReference type="SMART" id="SM00245">
    <property type="entry name" value="TSPc"/>
    <property type="match status" value="1"/>
</dbReference>
<dbReference type="SUPFAM" id="SSF52096">
    <property type="entry name" value="ClpP/crotonase"/>
    <property type="match status" value="1"/>
</dbReference>
<dbReference type="PANTHER" id="PTHR32060:SF30">
    <property type="entry name" value="CARBOXY-TERMINAL PROCESSING PROTEASE CTPA"/>
    <property type="match status" value="1"/>
</dbReference>
<dbReference type="InterPro" id="IPR001478">
    <property type="entry name" value="PDZ"/>
</dbReference>
<keyword evidence="4 5" id="KW-0720">Serine protease</keyword>
<dbReference type="Proteomes" id="UP000886101">
    <property type="component" value="Unassembled WGS sequence"/>
</dbReference>
<dbReference type="Gene3D" id="3.30.750.44">
    <property type="match status" value="1"/>
</dbReference>
<proteinExistence type="inferred from homology"/>
<sequence length="452" mass="50821">MKQKRFILPVLVLVGFFLLGTVLGRNLLSAPNADKKDIYTQLRLFSQVLDLVQRSYVKEVDPQELIYGAIQGMLSNLDPHSSFLKPDDYKELQIETKGSFTGIGIEITIRDGILTVVAPIEGTPAWKAGLKPGDKIIKINGKPTKGMSLIEAVKLLRGPKGTKVTISILREGWQELKEITLVRDVIPIKSVRYFTIEPGYGYVRITNFQEKTPRELVSALEHLEKENTPLKGLIIDLRNNPGGLLSAAVRVADEFIDEGLIVYTEGRLKQQNMRFEATPNRRKHPYPLVVLVNEGSASASEIVAGALQDHHRALIVGMPTFGKGSVQTIIPLPDGSAVRLTTAQYYTPSGRSIQAKGIEPDVEVPFIDPECLKKTNKRHAIREKDLAKHLENQEEKEKEKSKEGEPKNKEKEAKTPQEPHKLTKERLRYDSQFQEALRLLKSWEKIKEIQTD</sequence>
<evidence type="ECO:0000259" key="7">
    <source>
        <dbReference type="PROSITE" id="PS50106"/>
    </source>
</evidence>
<comment type="similarity">
    <text evidence="1 5">Belongs to the peptidase S41A family.</text>
</comment>
<dbReference type="Gene3D" id="3.90.226.10">
    <property type="entry name" value="2-enoyl-CoA Hydratase, Chain A, domain 1"/>
    <property type="match status" value="1"/>
</dbReference>
<feature type="region of interest" description="Disordered" evidence="6">
    <location>
        <begin position="384"/>
        <end position="428"/>
    </location>
</feature>
<protein>
    <submittedName>
        <fullName evidence="8">S41 family peptidase</fullName>
    </submittedName>
</protein>
<dbReference type="InterPro" id="IPR041489">
    <property type="entry name" value="PDZ_6"/>
</dbReference>
<reference evidence="8" key="1">
    <citation type="journal article" date="2020" name="mSystems">
        <title>Genome- and Community-Level Interaction Insights into Carbon Utilization and Element Cycling Functions of Hydrothermarchaeota in Hydrothermal Sediment.</title>
        <authorList>
            <person name="Zhou Z."/>
            <person name="Liu Y."/>
            <person name="Xu W."/>
            <person name="Pan J."/>
            <person name="Luo Z.H."/>
            <person name="Li M."/>
        </authorList>
    </citation>
    <scope>NUCLEOTIDE SEQUENCE [LARGE SCALE GENOMIC DNA]</scope>
    <source>
        <strain evidence="8">HyVt-533</strain>
    </source>
</reference>
<dbReference type="InterPro" id="IPR004447">
    <property type="entry name" value="Peptidase_S41A"/>
</dbReference>
<dbReference type="GO" id="GO:0007165">
    <property type="term" value="P:signal transduction"/>
    <property type="evidence" value="ECO:0007669"/>
    <property type="project" value="TreeGrafter"/>
</dbReference>
<dbReference type="Gene3D" id="2.30.42.10">
    <property type="match status" value="1"/>
</dbReference>
<dbReference type="CDD" id="cd06782">
    <property type="entry name" value="cpPDZ_CPP-like"/>
    <property type="match status" value="1"/>
</dbReference>
<dbReference type="GO" id="GO:0008236">
    <property type="term" value="F:serine-type peptidase activity"/>
    <property type="evidence" value="ECO:0007669"/>
    <property type="project" value="UniProtKB-KW"/>
</dbReference>
<evidence type="ECO:0000313" key="8">
    <source>
        <dbReference type="EMBL" id="HHI96651.1"/>
    </source>
</evidence>
<dbReference type="FunFam" id="3.90.226.10:FF:000029">
    <property type="entry name" value="Peptidase, S41 family"/>
    <property type="match status" value="1"/>
</dbReference>
<dbReference type="Pfam" id="PF22694">
    <property type="entry name" value="CtpB_N-like"/>
    <property type="match status" value="1"/>
</dbReference>
<dbReference type="InterPro" id="IPR055210">
    <property type="entry name" value="CtpA/B_N"/>
</dbReference>
<keyword evidence="3 5" id="KW-0378">Hydrolase</keyword>
<evidence type="ECO:0000256" key="3">
    <source>
        <dbReference type="ARBA" id="ARBA00022801"/>
    </source>
</evidence>
<dbReference type="InterPro" id="IPR029045">
    <property type="entry name" value="ClpP/crotonase-like_dom_sf"/>
</dbReference>
<evidence type="ECO:0000256" key="4">
    <source>
        <dbReference type="ARBA" id="ARBA00022825"/>
    </source>
</evidence>
<dbReference type="FunFam" id="2.30.42.10:FF:000063">
    <property type="entry name" value="Peptidase, S41 family"/>
    <property type="match status" value="1"/>
</dbReference>
<feature type="domain" description="PDZ" evidence="7">
    <location>
        <begin position="89"/>
        <end position="157"/>
    </location>
</feature>
<dbReference type="Pfam" id="PF03572">
    <property type="entry name" value="Peptidase_S41"/>
    <property type="match status" value="1"/>
</dbReference>
<evidence type="ECO:0000256" key="5">
    <source>
        <dbReference type="RuleBase" id="RU004404"/>
    </source>
</evidence>
<gene>
    <name evidence="8" type="ORF">ENJ96_02240</name>
</gene>
<dbReference type="PROSITE" id="PS50106">
    <property type="entry name" value="PDZ"/>
    <property type="match status" value="1"/>
</dbReference>
<evidence type="ECO:0000256" key="1">
    <source>
        <dbReference type="ARBA" id="ARBA00009179"/>
    </source>
</evidence>
<name>A0A7V5NYX7_9BACT</name>
<dbReference type="CDD" id="cd07560">
    <property type="entry name" value="Peptidase_S41_CPP"/>
    <property type="match status" value="1"/>
</dbReference>